<dbReference type="AlphaFoldDB" id="A0A9Q1BNQ0"/>
<protein>
    <recommendedName>
        <fullName evidence="4">Large ribosomal subunit protein bL28m</fullName>
    </recommendedName>
    <alternativeName>
        <fullName evidence="5">39S ribosomal protein L28, mitochondrial</fullName>
    </alternativeName>
</protein>
<evidence type="ECO:0000256" key="1">
    <source>
        <dbReference type="ARBA" id="ARBA00008760"/>
    </source>
</evidence>
<gene>
    <name evidence="7" type="ORF">HOLleu_29284</name>
</gene>
<keyword evidence="8" id="KW-1185">Reference proteome</keyword>
<keyword evidence="2 7" id="KW-0689">Ribosomal protein</keyword>
<dbReference type="InterPro" id="IPR026569">
    <property type="entry name" value="Ribosomal_bL28"/>
</dbReference>
<feature type="compositionally biased region" description="Basic and acidic residues" evidence="6">
    <location>
        <begin position="283"/>
        <end position="293"/>
    </location>
</feature>
<dbReference type="PANTHER" id="PTHR13528:SF2">
    <property type="entry name" value="LARGE RIBOSOMAL SUBUNIT PROTEIN BL28M"/>
    <property type="match status" value="1"/>
</dbReference>
<evidence type="ECO:0000256" key="3">
    <source>
        <dbReference type="ARBA" id="ARBA00023274"/>
    </source>
</evidence>
<dbReference type="EMBL" id="JAIZAY010000014">
    <property type="protein sequence ID" value="KAJ8029794.1"/>
    <property type="molecule type" value="Genomic_DNA"/>
</dbReference>
<dbReference type="GO" id="GO:0005762">
    <property type="term" value="C:mitochondrial large ribosomal subunit"/>
    <property type="evidence" value="ECO:0007669"/>
    <property type="project" value="TreeGrafter"/>
</dbReference>
<evidence type="ECO:0000256" key="5">
    <source>
        <dbReference type="ARBA" id="ARBA00035538"/>
    </source>
</evidence>
<dbReference type="OrthoDB" id="361870at2759"/>
<evidence type="ECO:0000256" key="6">
    <source>
        <dbReference type="SAM" id="MobiDB-lite"/>
    </source>
</evidence>
<comment type="similarity">
    <text evidence="1">Belongs to the bacterial ribosomal protein bL28 family.</text>
</comment>
<keyword evidence="3" id="KW-0687">Ribonucleoprotein</keyword>
<dbReference type="GO" id="GO:0003735">
    <property type="term" value="F:structural constituent of ribosome"/>
    <property type="evidence" value="ECO:0007669"/>
    <property type="project" value="InterPro"/>
</dbReference>
<sequence>MVVSLEKEMAANRAKSVTHSLSRKLNPWAVKLKKAPVPDKITFNPKNRPGFYEQGVASRLPEAYFKYNRPFAKPPPLHWIDPGRDYVKDPETGERVQTERMEIPVEYPEESQFGLWGGEGFIYGMKIARKNKRFSPRVPKVWKPHVKTYTLYSEILDKKFELGVTVRVMDLIDEAYGFDFYILKTPAEELNSLAGMILKRFMLLKLAQPETIYPDDLEKRAKILKKYRHYIIPYEEAEWVGLTPGEAVQKQRAIEAAANPDIPLQDTYTKELLSRLREEQEGVFQMKHEEPESKTLLSRLFRRKSEEDEGTPV</sequence>
<name>A0A9Q1BNQ0_HOLLE</name>
<evidence type="ECO:0000313" key="8">
    <source>
        <dbReference type="Proteomes" id="UP001152320"/>
    </source>
</evidence>
<dbReference type="SUPFAM" id="SSF143800">
    <property type="entry name" value="L28p-like"/>
    <property type="match status" value="1"/>
</dbReference>
<accession>A0A9Q1BNQ0</accession>
<reference evidence="7" key="1">
    <citation type="submission" date="2021-10" db="EMBL/GenBank/DDBJ databases">
        <title>Tropical sea cucumber genome reveals ecological adaptation and Cuvierian tubules defense mechanism.</title>
        <authorList>
            <person name="Chen T."/>
        </authorList>
    </citation>
    <scope>NUCLEOTIDE SEQUENCE</scope>
    <source>
        <strain evidence="7">Nanhai2018</strain>
        <tissue evidence="7">Muscle</tissue>
    </source>
</reference>
<dbReference type="InterPro" id="IPR034704">
    <property type="entry name" value="Ribosomal_bL28/bL31-like_sf"/>
</dbReference>
<comment type="caution">
    <text evidence="7">The sequence shown here is derived from an EMBL/GenBank/DDBJ whole genome shotgun (WGS) entry which is preliminary data.</text>
</comment>
<evidence type="ECO:0000256" key="2">
    <source>
        <dbReference type="ARBA" id="ARBA00022980"/>
    </source>
</evidence>
<proteinExistence type="inferred from homology"/>
<dbReference type="PANTHER" id="PTHR13528">
    <property type="entry name" value="39S RIBOSOMAL PROTEIN L28, MITOCHONDRIAL"/>
    <property type="match status" value="1"/>
</dbReference>
<evidence type="ECO:0000313" key="7">
    <source>
        <dbReference type="EMBL" id="KAJ8029794.1"/>
    </source>
</evidence>
<organism evidence="7 8">
    <name type="scientific">Holothuria leucospilota</name>
    <name type="common">Black long sea cucumber</name>
    <name type="synonym">Mertensiothuria leucospilota</name>
    <dbReference type="NCBI Taxonomy" id="206669"/>
    <lineage>
        <taxon>Eukaryota</taxon>
        <taxon>Metazoa</taxon>
        <taxon>Echinodermata</taxon>
        <taxon>Eleutherozoa</taxon>
        <taxon>Echinozoa</taxon>
        <taxon>Holothuroidea</taxon>
        <taxon>Aspidochirotacea</taxon>
        <taxon>Aspidochirotida</taxon>
        <taxon>Holothuriidae</taxon>
        <taxon>Holothuria</taxon>
    </lineage>
</organism>
<dbReference type="Proteomes" id="UP001152320">
    <property type="component" value="Chromosome 14"/>
</dbReference>
<feature type="region of interest" description="Disordered" evidence="6">
    <location>
        <begin position="283"/>
        <end position="313"/>
    </location>
</feature>
<evidence type="ECO:0000256" key="4">
    <source>
        <dbReference type="ARBA" id="ARBA00035269"/>
    </source>
</evidence>